<evidence type="ECO:0000313" key="2">
    <source>
        <dbReference type="Proteomes" id="UP001060085"/>
    </source>
</evidence>
<protein>
    <submittedName>
        <fullName evidence="1">Uncharacterized protein</fullName>
    </submittedName>
</protein>
<dbReference type="EMBL" id="CM044705">
    <property type="protein sequence ID" value="KAI5661381.1"/>
    <property type="molecule type" value="Genomic_DNA"/>
</dbReference>
<name>A0ACC0APH9_CATRO</name>
<organism evidence="1 2">
    <name type="scientific">Catharanthus roseus</name>
    <name type="common">Madagascar periwinkle</name>
    <name type="synonym">Vinca rosea</name>
    <dbReference type="NCBI Taxonomy" id="4058"/>
    <lineage>
        <taxon>Eukaryota</taxon>
        <taxon>Viridiplantae</taxon>
        <taxon>Streptophyta</taxon>
        <taxon>Embryophyta</taxon>
        <taxon>Tracheophyta</taxon>
        <taxon>Spermatophyta</taxon>
        <taxon>Magnoliopsida</taxon>
        <taxon>eudicotyledons</taxon>
        <taxon>Gunneridae</taxon>
        <taxon>Pentapetalae</taxon>
        <taxon>asterids</taxon>
        <taxon>lamiids</taxon>
        <taxon>Gentianales</taxon>
        <taxon>Apocynaceae</taxon>
        <taxon>Rauvolfioideae</taxon>
        <taxon>Vinceae</taxon>
        <taxon>Catharanthinae</taxon>
        <taxon>Catharanthus</taxon>
    </lineage>
</organism>
<reference evidence="2" key="1">
    <citation type="journal article" date="2023" name="Nat. Plants">
        <title>Single-cell RNA sequencing provides a high-resolution roadmap for understanding the multicellular compartmentation of specialized metabolism.</title>
        <authorList>
            <person name="Sun S."/>
            <person name="Shen X."/>
            <person name="Li Y."/>
            <person name="Li Y."/>
            <person name="Wang S."/>
            <person name="Li R."/>
            <person name="Zhang H."/>
            <person name="Shen G."/>
            <person name="Guo B."/>
            <person name="Wei J."/>
            <person name="Xu J."/>
            <person name="St-Pierre B."/>
            <person name="Chen S."/>
            <person name="Sun C."/>
        </authorList>
    </citation>
    <scope>NUCLEOTIDE SEQUENCE [LARGE SCALE GENOMIC DNA]</scope>
</reference>
<comment type="caution">
    <text evidence="1">The sequence shown here is derived from an EMBL/GenBank/DDBJ whole genome shotgun (WGS) entry which is preliminary data.</text>
</comment>
<dbReference type="Proteomes" id="UP001060085">
    <property type="component" value="Linkage Group LG05"/>
</dbReference>
<proteinExistence type="predicted"/>
<gene>
    <name evidence="1" type="ORF">M9H77_20704</name>
</gene>
<accession>A0ACC0APH9</accession>
<sequence length="332" mass="35708">MGWRGILGFDYGIVQAPLGPDISGPELVAAVANAGGLGLLRAPDWEAPDYVRELIRKTRTLTEKPFGVGVVLAFPHEENIKAILDEKVAVLQLYWGECSEDLVLQAHKAGVKVVPQVGSFEQAKKAVDAGVDAIIVQGREAGGHVIGQDSLISLLPRVVELVGDHGIPIIAAGGIVDEHGYVAALALGAQGIALGTRFVATDESYAHPTYKKKLIELDETEYTDVFGRARWPGAPHRVLKTPFFMEWRTLPSDENESNQIVIGHSTIHGMGKEIRKFAGTVPNKSTEGEIESMVMYGGEGVGLLKEILPASEVVKKLVAGAQVLIHQLFTTK</sequence>
<keyword evidence="2" id="KW-1185">Reference proteome</keyword>
<evidence type="ECO:0000313" key="1">
    <source>
        <dbReference type="EMBL" id="KAI5661381.1"/>
    </source>
</evidence>